<dbReference type="EMBL" id="JACJIK010000001">
    <property type="protein sequence ID" value="MBA9059079.1"/>
    <property type="molecule type" value="Genomic_DNA"/>
</dbReference>
<comment type="caution">
    <text evidence="1">The sequence shown here is derived from an EMBL/GenBank/DDBJ whole genome shotgun (WGS) entry which is preliminary data.</text>
</comment>
<dbReference type="RefSeq" id="WP_049145134.1">
    <property type="nucleotide sequence ID" value="NZ_BAAAYW010000024.1"/>
</dbReference>
<proteinExistence type="predicted"/>
<gene>
    <name evidence="1" type="ORF">HDA34_000786</name>
</gene>
<dbReference type="Proteomes" id="UP000572670">
    <property type="component" value="Unassembled WGS sequence"/>
</dbReference>
<evidence type="ECO:0000313" key="2">
    <source>
        <dbReference type="Proteomes" id="UP000572670"/>
    </source>
</evidence>
<evidence type="ECO:0000313" key="1">
    <source>
        <dbReference type="EMBL" id="MBA9059079.1"/>
    </source>
</evidence>
<keyword evidence="2" id="KW-1185">Reference proteome</keyword>
<name>A0ABR6D128_9MICC</name>
<accession>A0ABR6D128</accession>
<protein>
    <submittedName>
        <fullName evidence="1">Uncharacterized protein</fullName>
    </submittedName>
</protein>
<dbReference type="GeneID" id="93363133"/>
<organism evidence="1 2">
    <name type="scientific">Micrococcus yunnanensis</name>
    <dbReference type="NCBI Taxonomy" id="566027"/>
    <lineage>
        <taxon>Bacteria</taxon>
        <taxon>Bacillati</taxon>
        <taxon>Actinomycetota</taxon>
        <taxon>Actinomycetes</taxon>
        <taxon>Micrococcales</taxon>
        <taxon>Micrococcaceae</taxon>
        <taxon>Micrococcus</taxon>
    </lineage>
</organism>
<sequence length="125" mass="14545">MNWVRGTGSPWNMHWVQQMDRQEWDLYEDDRTGAMWVEREYGTVLAMLSDGGWRMTKNGAPYRSRYRVFELAGTDVIERTDVLFSGLAHGGHFDERQEGAGRYQAVRRECVEAIERKLQVAVTQS</sequence>
<reference evidence="1 2" key="1">
    <citation type="submission" date="2020-08" db="EMBL/GenBank/DDBJ databases">
        <title>Sequencing the genomes of 1000 actinobacteria strains.</title>
        <authorList>
            <person name="Klenk H.-P."/>
        </authorList>
    </citation>
    <scope>NUCLEOTIDE SEQUENCE [LARGE SCALE GENOMIC DNA]</scope>
    <source>
        <strain evidence="1 2">DSM 21948</strain>
    </source>
</reference>